<evidence type="ECO:0000313" key="4">
    <source>
        <dbReference type="Proteomes" id="UP000091897"/>
    </source>
</evidence>
<dbReference type="EMBL" id="CP016170">
    <property type="protein sequence ID" value="ANN68388.1"/>
    <property type="molecule type" value="Genomic_DNA"/>
</dbReference>
<accession>A0A193G1I4</accession>
<evidence type="ECO:0000313" key="2">
    <source>
        <dbReference type="EMBL" id="ANN68388.1"/>
    </source>
</evidence>
<reference evidence="4 5" key="1">
    <citation type="submission" date="2016-06" db="EMBL/GenBank/DDBJ databases">
        <title>Complete genome sequences of Bordetella bronchialis and Bordetella flabilis.</title>
        <authorList>
            <person name="LiPuma J.J."/>
            <person name="Spilker T."/>
        </authorList>
    </citation>
    <scope>NUCLEOTIDE SEQUENCE [LARGE SCALE GENOMIC DNA]</scope>
    <source>
        <strain evidence="3 5">AU17976</strain>
        <strain evidence="2 4">AU3182</strain>
    </source>
</reference>
<dbReference type="AlphaFoldDB" id="A0A193G1I4"/>
<dbReference type="Proteomes" id="UP000091897">
    <property type="component" value="Chromosome"/>
</dbReference>
<proteinExistence type="predicted"/>
<dbReference type="KEGG" id="bbro:BAU06_20655"/>
<evidence type="ECO:0000256" key="1">
    <source>
        <dbReference type="SAM" id="MobiDB-lite"/>
    </source>
</evidence>
<keyword evidence="4" id="KW-1185">Reference proteome</keyword>
<dbReference type="EMBL" id="CP016171">
    <property type="protein sequence ID" value="ANN73528.1"/>
    <property type="molecule type" value="Genomic_DNA"/>
</dbReference>
<protein>
    <submittedName>
        <fullName evidence="3">Uncharacterized protein</fullName>
    </submittedName>
</protein>
<feature type="region of interest" description="Disordered" evidence="1">
    <location>
        <begin position="1"/>
        <end position="22"/>
    </location>
</feature>
<evidence type="ECO:0000313" key="5">
    <source>
        <dbReference type="Proteomes" id="UP000092213"/>
    </source>
</evidence>
<sequence>MAASKPRASRTAASPLDGRDGAAVEDAAIGAVDAAWGGTVDGVASAAPGRTVDGMAGAAAANAVDGA</sequence>
<organism evidence="3 5">
    <name type="scientific">Bordetella bronchialis</name>
    <dbReference type="NCBI Taxonomy" id="463025"/>
    <lineage>
        <taxon>Bacteria</taxon>
        <taxon>Pseudomonadati</taxon>
        <taxon>Pseudomonadota</taxon>
        <taxon>Betaproteobacteria</taxon>
        <taxon>Burkholderiales</taxon>
        <taxon>Alcaligenaceae</taxon>
        <taxon>Bordetella</taxon>
    </lineage>
</organism>
<name>A0A193G1I4_9BORD</name>
<gene>
    <name evidence="2" type="ORF">BAU06_20655</name>
    <name evidence="3" type="ORF">BAU08_21185</name>
</gene>
<dbReference type="Proteomes" id="UP000092213">
    <property type="component" value="Chromosome"/>
</dbReference>
<evidence type="ECO:0000313" key="3">
    <source>
        <dbReference type="EMBL" id="ANN73528.1"/>
    </source>
</evidence>